<accession>A0A543DJ11</accession>
<dbReference type="AlphaFoldDB" id="A0A543DJ11"/>
<reference evidence="2 3" key="1">
    <citation type="submission" date="2019-06" db="EMBL/GenBank/DDBJ databases">
        <title>Sequencing the genomes of 1000 actinobacteria strains.</title>
        <authorList>
            <person name="Klenk H.-P."/>
        </authorList>
    </citation>
    <scope>NUCLEOTIDE SEQUENCE [LARGE SCALE GENOMIC DNA]</scope>
    <source>
        <strain evidence="2 3">DSM 45301</strain>
    </source>
</reference>
<feature type="compositionally biased region" description="Basic and acidic residues" evidence="1">
    <location>
        <begin position="251"/>
        <end position="290"/>
    </location>
</feature>
<feature type="region of interest" description="Disordered" evidence="1">
    <location>
        <begin position="241"/>
        <end position="302"/>
    </location>
</feature>
<feature type="compositionally biased region" description="Polar residues" evidence="1">
    <location>
        <begin position="1"/>
        <end position="10"/>
    </location>
</feature>
<feature type="region of interest" description="Disordered" evidence="1">
    <location>
        <begin position="1"/>
        <end position="44"/>
    </location>
</feature>
<evidence type="ECO:0000313" key="3">
    <source>
        <dbReference type="Proteomes" id="UP000315677"/>
    </source>
</evidence>
<comment type="caution">
    <text evidence="2">The sequence shown here is derived from an EMBL/GenBank/DDBJ whole genome shotgun (WGS) entry which is preliminary data.</text>
</comment>
<dbReference type="EMBL" id="VFPA01000003">
    <property type="protein sequence ID" value="TQM09328.1"/>
    <property type="molecule type" value="Genomic_DNA"/>
</dbReference>
<organism evidence="2 3">
    <name type="scientific">Pseudonocardia kunmingensis</name>
    <dbReference type="NCBI Taxonomy" id="630975"/>
    <lineage>
        <taxon>Bacteria</taxon>
        <taxon>Bacillati</taxon>
        <taxon>Actinomycetota</taxon>
        <taxon>Actinomycetes</taxon>
        <taxon>Pseudonocardiales</taxon>
        <taxon>Pseudonocardiaceae</taxon>
        <taxon>Pseudonocardia</taxon>
    </lineage>
</organism>
<keyword evidence="3" id="KW-1185">Reference proteome</keyword>
<dbReference type="Proteomes" id="UP000315677">
    <property type="component" value="Unassembled WGS sequence"/>
</dbReference>
<gene>
    <name evidence="2" type="ORF">FB558_5082</name>
</gene>
<evidence type="ECO:0000313" key="2">
    <source>
        <dbReference type="EMBL" id="TQM09328.1"/>
    </source>
</evidence>
<sequence>MHSEVRSGSQADLVGDAVDRQPRALQEFAGGVHPRPEDPLQRGAAGLLGEAAQERAGRHPRVCGESGDGELLVEPRHGPFARRGEGFAMGCRAGLRQVLGLTPGPVGRGDESSCDLVRRAHAEVAPNDVQAQVETGGGPRRGEDGSLVDEEHVRLDRDLRMPLRELLRRIPVRRRPQAVEQAGIREGECAVADRRDACPAGCAAPERFAHLHRYRPTRRGVPRDDDRVRVGQCVQAPRDRVAEASVGRHRSGGDPADRHLVGEPRLRLEHLRRDPDIQRERPVEYEDHHPMRSLHHPTPIRSTRANVSRYSVLEATLQDS</sequence>
<proteinExistence type="predicted"/>
<name>A0A543DJ11_9PSEU</name>
<evidence type="ECO:0000256" key="1">
    <source>
        <dbReference type="SAM" id="MobiDB-lite"/>
    </source>
</evidence>
<protein>
    <submittedName>
        <fullName evidence="2">Uncharacterized protein</fullName>
    </submittedName>
</protein>